<feature type="compositionally biased region" description="Basic and acidic residues" evidence="3">
    <location>
        <begin position="97"/>
        <end position="264"/>
    </location>
</feature>
<dbReference type="InterPro" id="IPR000504">
    <property type="entry name" value="RRM_dom"/>
</dbReference>
<evidence type="ECO:0000256" key="1">
    <source>
        <dbReference type="PROSITE-ProRule" id="PRU00176"/>
    </source>
</evidence>
<protein>
    <recommendedName>
        <fullName evidence="4">RRM domain-containing protein</fullName>
    </recommendedName>
</protein>
<keyword evidence="1" id="KW-0694">RNA-binding</keyword>
<feature type="compositionally biased region" description="Basic and acidic residues" evidence="3">
    <location>
        <begin position="290"/>
        <end position="303"/>
    </location>
</feature>
<dbReference type="GO" id="GO:0003723">
    <property type="term" value="F:RNA binding"/>
    <property type="evidence" value="ECO:0007669"/>
    <property type="project" value="UniProtKB-UniRule"/>
</dbReference>
<dbReference type="SMART" id="SM00360">
    <property type="entry name" value="RRM"/>
    <property type="match status" value="1"/>
</dbReference>
<dbReference type="Gene3D" id="3.30.70.330">
    <property type="match status" value="1"/>
</dbReference>
<organism evidence="5 6">
    <name type="scientific">Papaver nudicaule</name>
    <name type="common">Iceland poppy</name>
    <dbReference type="NCBI Taxonomy" id="74823"/>
    <lineage>
        <taxon>Eukaryota</taxon>
        <taxon>Viridiplantae</taxon>
        <taxon>Streptophyta</taxon>
        <taxon>Embryophyta</taxon>
        <taxon>Tracheophyta</taxon>
        <taxon>Spermatophyta</taxon>
        <taxon>Magnoliopsida</taxon>
        <taxon>Ranunculales</taxon>
        <taxon>Papaveraceae</taxon>
        <taxon>Papaveroideae</taxon>
        <taxon>Papaver</taxon>
    </lineage>
</organism>
<feature type="domain" description="RRM" evidence="4">
    <location>
        <begin position="7"/>
        <end position="84"/>
    </location>
</feature>
<dbReference type="PROSITE" id="PS50102">
    <property type="entry name" value="RRM"/>
    <property type="match status" value="1"/>
</dbReference>
<evidence type="ECO:0000256" key="2">
    <source>
        <dbReference type="SAM" id="Coils"/>
    </source>
</evidence>
<keyword evidence="6" id="KW-1185">Reference proteome</keyword>
<dbReference type="CDD" id="cd00590">
    <property type="entry name" value="RRM_SF"/>
    <property type="match status" value="1"/>
</dbReference>
<evidence type="ECO:0000259" key="4">
    <source>
        <dbReference type="PROSITE" id="PS50102"/>
    </source>
</evidence>
<feature type="region of interest" description="Disordered" evidence="3">
    <location>
        <begin position="82"/>
        <end position="303"/>
    </location>
</feature>
<dbReference type="PANTHER" id="PTHR48038:SF1">
    <property type="entry name" value="RIBONUCLEOPROTEIN RB97D"/>
    <property type="match status" value="1"/>
</dbReference>
<comment type="caution">
    <text evidence="5">The sequence shown here is derived from an EMBL/GenBank/DDBJ whole genome shotgun (WGS) entry which is preliminary data.</text>
</comment>
<reference evidence="5" key="1">
    <citation type="submission" date="2022-03" db="EMBL/GenBank/DDBJ databases">
        <title>A functionally conserved STORR gene fusion in Papaver species that diverged 16.8 million years ago.</title>
        <authorList>
            <person name="Catania T."/>
        </authorList>
    </citation>
    <scope>NUCLEOTIDE SEQUENCE</scope>
    <source>
        <strain evidence="5">S-191538</strain>
    </source>
</reference>
<evidence type="ECO:0000256" key="3">
    <source>
        <dbReference type="SAM" id="MobiDB-lite"/>
    </source>
</evidence>
<evidence type="ECO:0000313" key="5">
    <source>
        <dbReference type="EMBL" id="MCL7036675.1"/>
    </source>
</evidence>
<dbReference type="InterPro" id="IPR035979">
    <property type="entry name" value="RBD_domain_sf"/>
</dbReference>
<gene>
    <name evidence="5" type="ORF">MKW94_010070</name>
</gene>
<dbReference type="SUPFAM" id="SSF54928">
    <property type="entry name" value="RNA-binding domain, RBD"/>
    <property type="match status" value="1"/>
</dbReference>
<dbReference type="Pfam" id="PF00076">
    <property type="entry name" value="RRM_1"/>
    <property type="match status" value="1"/>
</dbReference>
<dbReference type="InterPro" id="IPR012677">
    <property type="entry name" value="Nucleotide-bd_a/b_plait_sf"/>
</dbReference>
<accession>A0AA41SKW4</accession>
<dbReference type="AlphaFoldDB" id="A0AA41SKW4"/>
<evidence type="ECO:0000313" key="6">
    <source>
        <dbReference type="Proteomes" id="UP001177140"/>
    </source>
</evidence>
<dbReference type="PANTHER" id="PTHR48038">
    <property type="entry name" value="RIBONUCLEOPROTEIN RB97D"/>
    <property type="match status" value="1"/>
</dbReference>
<name>A0AA41SKW4_PAPNU</name>
<keyword evidence="2" id="KW-0175">Coiled coil</keyword>
<sequence>MTIDDDNSIYVGGIPYDCTEENIRRVFDLYGSVIAVKIINARDVGGKCYCFVTFTNPRSAIDAINDMNGRTIGGRVVKVNEVNARGAGRPPPPPFHRSSERDMDWNNRGGRGDRERGGYDHERGDRYRNNADRSQDRDMPPREAGYDRPRGDYDRNRDHYLDRDQIRGPEQHYEQERNRSHDRDRGKEHNLDEYDHPHDYDRNRERSLDRDQVRGRDYHERERSRSRSQDRARSKENNLDLKRDTEVDRRIENDRKDVDKEHLSRTQSGSHFNDRRSRELSSSSNDNYNDEVKGRLDVSTQKHGDLEKKISQIKERLEEKDHIVSELKKKSQKLEDSVASAKRLTSQRQLQLSMLQRCFLQVKDYKEKLKNSEHELQALVDTVMADVDYGGEDD</sequence>
<dbReference type="Proteomes" id="UP001177140">
    <property type="component" value="Unassembled WGS sequence"/>
</dbReference>
<feature type="coiled-coil region" evidence="2">
    <location>
        <begin position="310"/>
        <end position="382"/>
    </location>
</feature>
<proteinExistence type="predicted"/>
<dbReference type="EMBL" id="JAJJMA010170549">
    <property type="protein sequence ID" value="MCL7036675.1"/>
    <property type="molecule type" value="Genomic_DNA"/>
</dbReference>